<comment type="similarity">
    <text evidence="1">Belongs to the ABC transporter superfamily.</text>
</comment>
<evidence type="ECO:0000256" key="4">
    <source>
        <dbReference type="ARBA" id="ARBA00022840"/>
    </source>
</evidence>
<evidence type="ECO:0000259" key="5">
    <source>
        <dbReference type="PROSITE" id="PS50893"/>
    </source>
</evidence>
<dbReference type="EMBL" id="JAPDDR010000005">
    <property type="protein sequence ID" value="MCW1914170.1"/>
    <property type="molecule type" value="Genomic_DNA"/>
</dbReference>
<reference evidence="6" key="1">
    <citation type="submission" date="2022-10" db="EMBL/GenBank/DDBJ databases">
        <title>Luteolibacter sp. GHJ8, whole genome shotgun sequencing project.</title>
        <authorList>
            <person name="Zhao G."/>
            <person name="Shen L."/>
        </authorList>
    </citation>
    <scope>NUCLEOTIDE SEQUENCE</scope>
    <source>
        <strain evidence="6">GHJ8</strain>
    </source>
</reference>
<evidence type="ECO:0000313" key="6">
    <source>
        <dbReference type="EMBL" id="MCW1914170.1"/>
    </source>
</evidence>
<dbReference type="InterPro" id="IPR027417">
    <property type="entry name" value="P-loop_NTPase"/>
</dbReference>
<evidence type="ECO:0000313" key="7">
    <source>
        <dbReference type="Proteomes" id="UP001165653"/>
    </source>
</evidence>
<feature type="domain" description="ABC transporter" evidence="5">
    <location>
        <begin position="4"/>
        <end position="233"/>
    </location>
</feature>
<dbReference type="Gene3D" id="2.70.50.60">
    <property type="entry name" value="abc- transporter (atp binding component) like domain"/>
    <property type="match status" value="1"/>
</dbReference>
<evidence type="ECO:0000256" key="2">
    <source>
        <dbReference type="ARBA" id="ARBA00022448"/>
    </source>
</evidence>
<dbReference type="CDD" id="cd03220">
    <property type="entry name" value="ABC_KpsT_Wzt"/>
    <property type="match status" value="1"/>
</dbReference>
<keyword evidence="2" id="KW-0813">Transport</keyword>
<dbReference type="InterPro" id="IPR050683">
    <property type="entry name" value="Bact_Polysacc_Export_ATP-bd"/>
</dbReference>
<keyword evidence="7" id="KW-1185">Reference proteome</keyword>
<evidence type="ECO:0000256" key="3">
    <source>
        <dbReference type="ARBA" id="ARBA00022741"/>
    </source>
</evidence>
<proteinExistence type="inferred from homology"/>
<dbReference type="InterPro" id="IPR003439">
    <property type="entry name" value="ABC_transporter-like_ATP-bd"/>
</dbReference>
<dbReference type="Gene3D" id="3.40.50.300">
    <property type="entry name" value="P-loop containing nucleotide triphosphate hydrolases"/>
    <property type="match status" value="1"/>
</dbReference>
<dbReference type="InterPro" id="IPR029439">
    <property type="entry name" value="Wzt_C"/>
</dbReference>
<accession>A0ABT3G2U8</accession>
<dbReference type="InterPro" id="IPR003593">
    <property type="entry name" value="AAA+_ATPase"/>
</dbReference>
<dbReference type="SMART" id="SM00382">
    <property type="entry name" value="AAA"/>
    <property type="match status" value="1"/>
</dbReference>
<dbReference type="SUPFAM" id="SSF52540">
    <property type="entry name" value="P-loop containing nucleoside triphosphate hydrolases"/>
    <property type="match status" value="1"/>
</dbReference>
<dbReference type="GO" id="GO:0005524">
    <property type="term" value="F:ATP binding"/>
    <property type="evidence" value="ECO:0007669"/>
    <property type="project" value="UniProtKB-KW"/>
</dbReference>
<dbReference type="PANTHER" id="PTHR46743">
    <property type="entry name" value="TEICHOIC ACIDS EXPORT ATP-BINDING PROTEIN TAGH"/>
    <property type="match status" value="1"/>
</dbReference>
<dbReference type="CDD" id="cd10147">
    <property type="entry name" value="Wzt_C-like"/>
    <property type="match status" value="1"/>
</dbReference>
<dbReference type="PROSITE" id="PS50893">
    <property type="entry name" value="ABC_TRANSPORTER_2"/>
    <property type="match status" value="1"/>
</dbReference>
<comment type="caution">
    <text evidence="6">The sequence shown here is derived from an EMBL/GenBank/DDBJ whole genome shotgun (WGS) entry which is preliminary data.</text>
</comment>
<gene>
    <name evidence="6" type="ORF">OJ996_11325</name>
</gene>
<evidence type="ECO:0000256" key="1">
    <source>
        <dbReference type="ARBA" id="ARBA00005417"/>
    </source>
</evidence>
<name>A0ABT3G2U8_9BACT</name>
<dbReference type="Proteomes" id="UP001165653">
    <property type="component" value="Unassembled WGS sequence"/>
</dbReference>
<keyword evidence="4 6" id="KW-0067">ATP-binding</keyword>
<organism evidence="6 7">
    <name type="scientific">Luteolibacter rhizosphaerae</name>
    <dbReference type="NCBI Taxonomy" id="2989719"/>
    <lineage>
        <taxon>Bacteria</taxon>
        <taxon>Pseudomonadati</taxon>
        <taxon>Verrucomicrobiota</taxon>
        <taxon>Verrucomicrobiia</taxon>
        <taxon>Verrucomicrobiales</taxon>
        <taxon>Verrucomicrobiaceae</taxon>
        <taxon>Luteolibacter</taxon>
    </lineage>
</organism>
<dbReference type="Pfam" id="PF00005">
    <property type="entry name" value="ABC_tran"/>
    <property type="match status" value="1"/>
</dbReference>
<protein>
    <submittedName>
        <fullName evidence="6">ATP-binding cassette domain-containing protein</fullName>
    </submittedName>
</protein>
<sequence length="393" mass="42168">MSRIIADKVCKQYRPTGRFSRKSSAPWALREVSFSVGPGEMFGVVGANGAGKSTLLRLLGGVGKPTTGSIEVSGRIGALLDLGGGFLGDLTGRENAVLAGVVAGLLKQEIEERLAAIAAFAELEDFIDQPVRTYSTGMIMRLAFAVAVHTDPEVLLVDEFLSVGDLAFQAKCNARIKLLRDGGCAIVMVSHGMDSVRQLCDRVLWLKSGEVAALGSAEVVAGLYETEMREETLRRTPDGPARSSGGLELVPRENRFGTFEIEIDSVNFSPGTLLRSGEPLAVTLAYHSKGTVPAPVFVVSITREDGAVCLDTSTHLAKVDIPDVQGAGQIVFSIDRLDLAAGSYFLDVGIFESEWKHAYDYHWHVYPFSVEGAPAHKGILAPPCHWRLGGHTD</sequence>
<dbReference type="PANTHER" id="PTHR46743:SF2">
    <property type="entry name" value="TEICHOIC ACIDS EXPORT ATP-BINDING PROTEIN TAGH"/>
    <property type="match status" value="1"/>
</dbReference>
<keyword evidence="3" id="KW-0547">Nucleotide-binding</keyword>
<dbReference type="Pfam" id="PF14524">
    <property type="entry name" value="Wzt_C"/>
    <property type="match status" value="1"/>
</dbReference>
<dbReference type="InterPro" id="IPR015860">
    <property type="entry name" value="ABC_transpr_TagH-like"/>
</dbReference>
<dbReference type="RefSeq" id="WP_264513679.1">
    <property type="nucleotide sequence ID" value="NZ_JAPDDR010000005.1"/>
</dbReference>